<feature type="transmembrane region" description="Helical" evidence="1">
    <location>
        <begin position="12"/>
        <end position="34"/>
    </location>
</feature>
<protein>
    <submittedName>
        <fullName evidence="2">Uncharacterized protein</fullName>
    </submittedName>
</protein>
<evidence type="ECO:0000313" key="3">
    <source>
        <dbReference type="Proteomes" id="UP001146120"/>
    </source>
</evidence>
<dbReference type="AlphaFoldDB" id="A0AAV2YIQ8"/>
<evidence type="ECO:0000313" key="2">
    <source>
        <dbReference type="EMBL" id="DAZ92609.1"/>
    </source>
</evidence>
<gene>
    <name evidence="2" type="ORF">N0F65_009572</name>
</gene>
<keyword evidence="1" id="KW-0472">Membrane</keyword>
<keyword evidence="3" id="KW-1185">Reference proteome</keyword>
<accession>A0AAV2YIQ8</accession>
<dbReference type="EMBL" id="DAKRPA010000419">
    <property type="protein sequence ID" value="DAZ92609.1"/>
    <property type="molecule type" value="Genomic_DNA"/>
</dbReference>
<keyword evidence="1" id="KW-0812">Transmembrane</keyword>
<comment type="caution">
    <text evidence="2">The sequence shown here is derived from an EMBL/GenBank/DDBJ whole genome shotgun (WGS) entry which is preliminary data.</text>
</comment>
<organism evidence="2 3">
    <name type="scientific">Lagenidium giganteum</name>
    <dbReference type="NCBI Taxonomy" id="4803"/>
    <lineage>
        <taxon>Eukaryota</taxon>
        <taxon>Sar</taxon>
        <taxon>Stramenopiles</taxon>
        <taxon>Oomycota</taxon>
        <taxon>Peronosporomycetes</taxon>
        <taxon>Pythiales</taxon>
        <taxon>Pythiaceae</taxon>
    </lineage>
</organism>
<name>A0AAV2YIQ8_9STRA</name>
<sequence length="110" mass="12081">MAARKAARKASGNGGVIAFATVVGAAFFSVPFAVHFMKTENYNSSDKPLTTSAIRRGVYMNTGSKDVGVDKDWDFETNTWNGRRASDVWAQRVMAKRAQEAKDREANSTE</sequence>
<proteinExistence type="predicted"/>
<reference evidence="2" key="1">
    <citation type="submission" date="2022-11" db="EMBL/GenBank/DDBJ databases">
        <authorList>
            <person name="Morgan W.R."/>
            <person name="Tartar A."/>
        </authorList>
    </citation>
    <scope>NUCLEOTIDE SEQUENCE</scope>
    <source>
        <strain evidence="2">ARSEF 373</strain>
    </source>
</reference>
<reference evidence="2" key="2">
    <citation type="journal article" date="2023" name="Microbiol Resour">
        <title>Decontamination and Annotation of the Draft Genome Sequence of the Oomycete Lagenidium giganteum ARSEF 373.</title>
        <authorList>
            <person name="Morgan W.R."/>
            <person name="Tartar A."/>
        </authorList>
    </citation>
    <scope>NUCLEOTIDE SEQUENCE</scope>
    <source>
        <strain evidence="2">ARSEF 373</strain>
    </source>
</reference>
<keyword evidence="1" id="KW-1133">Transmembrane helix</keyword>
<dbReference type="Proteomes" id="UP001146120">
    <property type="component" value="Unassembled WGS sequence"/>
</dbReference>
<evidence type="ECO:0000256" key="1">
    <source>
        <dbReference type="SAM" id="Phobius"/>
    </source>
</evidence>